<evidence type="ECO:0000256" key="5">
    <source>
        <dbReference type="ARBA" id="ARBA00008372"/>
    </source>
</evidence>
<dbReference type="SUPFAM" id="SSF53098">
    <property type="entry name" value="Ribonuclease H-like"/>
    <property type="match status" value="1"/>
</dbReference>
<dbReference type="PANTHER" id="PTHR10797">
    <property type="entry name" value="CCR4-NOT TRANSCRIPTION COMPLEX SUBUNIT"/>
    <property type="match status" value="1"/>
</dbReference>
<comment type="similarity">
    <text evidence="5">Belongs to the CAF1 family.</text>
</comment>
<evidence type="ECO:0000256" key="8">
    <source>
        <dbReference type="ARBA" id="ARBA00022490"/>
    </source>
</evidence>
<evidence type="ECO:0000256" key="14">
    <source>
        <dbReference type="ARBA" id="ARBA00023015"/>
    </source>
</evidence>
<name>A0A811NQZ3_9POAL</name>
<evidence type="ECO:0000313" key="19">
    <source>
        <dbReference type="EMBL" id="CAD6226624.1"/>
    </source>
</evidence>
<dbReference type="GO" id="GO:0005737">
    <property type="term" value="C:cytoplasm"/>
    <property type="evidence" value="ECO:0007669"/>
    <property type="project" value="UniProtKB-SubCell"/>
</dbReference>
<evidence type="ECO:0000256" key="11">
    <source>
        <dbReference type="ARBA" id="ARBA00022801"/>
    </source>
</evidence>
<keyword evidence="9" id="KW-0540">Nuclease</keyword>
<evidence type="ECO:0000256" key="1">
    <source>
        <dbReference type="ARBA" id="ARBA00001663"/>
    </source>
</evidence>
<evidence type="ECO:0000313" key="20">
    <source>
        <dbReference type="Proteomes" id="UP000604825"/>
    </source>
</evidence>
<feature type="region of interest" description="Disordered" evidence="18">
    <location>
        <begin position="1"/>
        <end position="31"/>
    </location>
</feature>
<dbReference type="GO" id="GO:0003723">
    <property type="term" value="F:RNA binding"/>
    <property type="evidence" value="ECO:0007669"/>
    <property type="project" value="UniProtKB-KW"/>
</dbReference>
<keyword evidence="10" id="KW-0479">Metal-binding</keyword>
<dbReference type="GO" id="GO:0004535">
    <property type="term" value="F:poly(A)-specific ribonuclease activity"/>
    <property type="evidence" value="ECO:0007669"/>
    <property type="project" value="UniProtKB-EC"/>
</dbReference>
<keyword evidence="8" id="KW-0963">Cytoplasm</keyword>
<evidence type="ECO:0000256" key="4">
    <source>
        <dbReference type="ARBA" id="ARBA00004496"/>
    </source>
</evidence>
<accession>A0A811NQZ3</accession>
<keyword evidence="13" id="KW-0694">RNA-binding</keyword>
<evidence type="ECO:0000256" key="7">
    <source>
        <dbReference type="ARBA" id="ARBA00012161"/>
    </source>
</evidence>
<evidence type="ECO:0000256" key="13">
    <source>
        <dbReference type="ARBA" id="ARBA00022884"/>
    </source>
</evidence>
<evidence type="ECO:0000256" key="18">
    <source>
        <dbReference type="SAM" id="MobiDB-lite"/>
    </source>
</evidence>
<comment type="function">
    <text evidence="17">Ubiquitous transcription factor required for a diverse set of processes. It is a component of the CCR4 complex involved in the control of gene expression.</text>
</comment>
<evidence type="ECO:0000256" key="9">
    <source>
        <dbReference type="ARBA" id="ARBA00022722"/>
    </source>
</evidence>
<evidence type="ECO:0000256" key="3">
    <source>
        <dbReference type="ARBA" id="ARBA00004123"/>
    </source>
</evidence>
<keyword evidence="12" id="KW-0269">Exonuclease</keyword>
<evidence type="ECO:0000256" key="10">
    <source>
        <dbReference type="ARBA" id="ARBA00022723"/>
    </source>
</evidence>
<protein>
    <recommendedName>
        <fullName evidence="7">poly(A)-specific ribonuclease</fullName>
        <ecNumber evidence="7">3.1.13.4</ecNumber>
    </recommendedName>
</protein>
<dbReference type="EC" id="3.1.13.4" evidence="7"/>
<keyword evidence="14" id="KW-0805">Transcription regulation</keyword>
<gene>
    <name evidence="19" type="ORF">NCGR_LOCUS18389</name>
</gene>
<dbReference type="InterPro" id="IPR006941">
    <property type="entry name" value="RNase_CAF1"/>
</dbReference>
<feature type="compositionally biased region" description="Basic and acidic residues" evidence="18">
    <location>
        <begin position="21"/>
        <end position="30"/>
    </location>
</feature>
<organism evidence="19 20">
    <name type="scientific">Miscanthus lutarioriparius</name>
    <dbReference type="NCBI Taxonomy" id="422564"/>
    <lineage>
        <taxon>Eukaryota</taxon>
        <taxon>Viridiplantae</taxon>
        <taxon>Streptophyta</taxon>
        <taxon>Embryophyta</taxon>
        <taxon>Tracheophyta</taxon>
        <taxon>Spermatophyta</taxon>
        <taxon>Magnoliopsida</taxon>
        <taxon>Liliopsida</taxon>
        <taxon>Poales</taxon>
        <taxon>Poaceae</taxon>
        <taxon>PACMAD clade</taxon>
        <taxon>Panicoideae</taxon>
        <taxon>Andropogonodae</taxon>
        <taxon>Andropogoneae</taxon>
        <taxon>Saccharinae</taxon>
        <taxon>Miscanthus</taxon>
    </lineage>
</organism>
<evidence type="ECO:0000256" key="16">
    <source>
        <dbReference type="ARBA" id="ARBA00023242"/>
    </source>
</evidence>
<dbReference type="GO" id="GO:0005634">
    <property type="term" value="C:nucleus"/>
    <property type="evidence" value="ECO:0007669"/>
    <property type="project" value="UniProtKB-SubCell"/>
</dbReference>
<keyword evidence="16" id="KW-0539">Nucleus</keyword>
<evidence type="ECO:0000256" key="6">
    <source>
        <dbReference type="ARBA" id="ARBA00011757"/>
    </source>
</evidence>
<comment type="subunit">
    <text evidence="6">Component of the CCR4-NOT complex, at least composed of CRR4 and CAF1 proteins.</text>
</comment>
<dbReference type="Proteomes" id="UP000604825">
    <property type="component" value="Unassembled WGS sequence"/>
</dbReference>
<dbReference type="InterPro" id="IPR036397">
    <property type="entry name" value="RNaseH_sf"/>
</dbReference>
<dbReference type="InterPro" id="IPR039637">
    <property type="entry name" value="CNOT7/CNOT8/Pop2"/>
</dbReference>
<proteinExistence type="inferred from homology"/>
<comment type="cofactor">
    <cofactor evidence="2">
        <name>a divalent metal cation</name>
        <dbReference type="ChEBI" id="CHEBI:60240"/>
    </cofactor>
</comment>
<keyword evidence="11" id="KW-0378">Hydrolase</keyword>
<evidence type="ECO:0000256" key="2">
    <source>
        <dbReference type="ARBA" id="ARBA00001968"/>
    </source>
</evidence>
<comment type="subcellular location">
    <subcellularLocation>
        <location evidence="4">Cytoplasm</location>
    </subcellularLocation>
    <subcellularLocation>
        <location evidence="3">Nucleus</location>
    </subcellularLocation>
</comment>
<evidence type="ECO:0000256" key="12">
    <source>
        <dbReference type="ARBA" id="ARBA00022839"/>
    </source>
</evidence>
<evidence type="ECO:0000256" key="17">
    <source>
        <dbReference type="ARBA" id="ARBA00025148"/>
    </source>
</evidence>
<dbReference type="GO" id="GO:0030014">
    <property type="term" value="C:CCR4-NOT complex"/>
    <property type="evidence" value="ECO:0007669"/>
    <property type="project" value="InterPro"/>
</dbReference>
<dbReference type="OrthoDB" id="739979at2759"/>
<keyword evidence="20" id="KW-1185">Reference proteome</keyword>
<sequence length="301" mass="31955">MVRSNPQVSPKVATRGAPDQDALRPKHDDASGGCHGRRLLGALALALLVLVGDDTLAARAAPVSLVGLLGVRVPAPDARRGVGAGDEAAGAARGGAAGVAHNFDQEAKLIESLLPRFRYVAVDTEFPGTVYRPAGPAYTLKPEERYKLLRSTVDALDPIQLGLTLLDKGCRLPSLGLGDGAPATRGGYDLAYLVKMMFGPGFRMPASAAEFEVVARAALLRRRRVFDVREMARLCPRDDLRGGLDNVAAKLNVARAAGKARQAGYDSLLSCYTFVELREICFDDDGKLTSVDGILAEITAF</sequence>
<evidence type="ECO:0000256" key="15">
    <source>
        <dbReference type="ARBA" id="ARBA00023163"/>
    </source>
</evidence>
<comment type="caution">
    <text evidence="19">The sequence shown here is derived from an EMBL/GenBank/DDBJ whole genome shotgun (WGS) entry which is preliminary data.</text>
</comment>
<dbReference type="InterPro" id="IPR012337">
    <property type="entry name" value="RNaseH-like_sf"/>
</dbReference>
<dbReference type="EMBL" id="CAJGYO010000004">
    <property type="protein sequence ID" value="CAD6226624.1"/>
    <property type="molecule type" value="Genomic_DNA"/>
</dbReference>
<dbReference type="Pfam" id="PF04857">
    <property type="entry name" value="CAF1"/>
    <property type="match status" value="1"/>
</dbReference>
<dbReference type="Gene3D" id="3.30.420.10">
    <property type="entry name" value="Ribonuclease H-like superfamily/Ribonuclease H"/>
    <property type="match status" value="2"/>
</dbReference>
<comment type="catalytic activity">
    <reaction evidence="1">
        <text>Exonucleolytic cleavage of poly(A) to 5'-AMP.</text>
        <dbReference type="EC" id="3.1.13.4"/>
    </reaction>
</comment>
<reference evidence="19" key="1">
    <citation type="submission" date="2020-10" db="EMBL/GenBank/DDBJ databases">
        <authorList>
            <person name="Han B."/>
            <person name="Lu T."/>
            <person name="Zhao Q."/>
            <person name="Huang X."/>
            <person name="Zhao Y."/>
        </authorList>
    </citation>
    <scope>NUCLEOTIDE SEQUENCE</scope>
</reference>
<dbReference type="GO" id="GO:0046872">
    <property type="term" value="F:metal ion binding"/>
    <property type="evidence" value="ECO:0007669"/>
    <property type="project" value="UniProtKB-KW"/>
</dbReference>
<keyword evidence="15" id="KW-0804">Transcription</keyword>
<dbReference type="AlphaFoldDB" id="A0A811NQZ3"/>